<dbReference type="GO" id="GO:0019808">
    <property type="term" value="F:polyamine binding"/>
    <property type="evidence" value="ECO:0007669"/>
    <property type="project" value="InterPro"/>
</dbReference>
<comment type="subcellular location">
    <subcellularLocation>
        <location evidence="1">Periplasm</location>
    </subcellularLocation>
</comment>
<sequence length="362" mass="41774">MKWLNEYLRSLLLVMLVLTTFTLTGCDMFAEEEEEGENVLYVYSWGDYLSEDVIKQFEEETGIKVVLDEYDTNESMYPRIAEGAEAYDVLCPSDYMINKLIHNDLLQPLDFSQLPNARKNIGQDFFDQSKMFDREGKYSVPYCWGTVGIMYNTKMVQEPVDSWKILWDEKYKDNILMQDSARDAIMIPLRLLGYSMNTTNEAELREARDLLIKQKPLVQAYGVDDIRDKLSSGEAALGVIFSGEAIKLMKSNPDLRFQPAPKEGTNVWIDSWVIPKNARHVENAHKFIDFMCRTDIAAANFEELGYSTPNITVRDEVEEDLGEYVDVAFPPEEVYKGQESYSYLGEALDKLYTKLWLQVKVD</sequence>
<feature type="binding site" evidence="5">
    <location>
        <position position="95"/>
    </location>
    <ligand>
        <name>spermidine</name>
        <dbReference type="ChEBI" id="CHEBI:57834"/>
    </ligand>
</feature>
<dbReference type="SUPFAM" id="SSF53850">
    <property type="entry name" value="Periplasmic binding protein-like II"/>
    <property type="match status" value="1"/>
</dbReference>
<dbReference type="AlphaFoldDB" id="A0A1H0PY89"/>
<organism evidence="6 7">
    <name type="scientific">Selenomonas ruminantium</name>
    <dbReference type="NCBI Taxonomy" id="971"/>
    <lineage>
        <taxon>Bacteria</taxon>
        <taxon>Bacillati</taxon>
        <taxon>Bacillota</taxon>
        <taxon>Negativicutes</taxon>
        <taxon>Selenomonadales</taxon>
        <taxon>Selenomonadaceae</taxon>
        <taxon>Selenomonas</taxon>
    </lineage>
</organism>
<protein>
    <submittedName>
        <fullName evidence="6">Spermidine/putrescine transport system substrate-binding protein</fullName>
    </submittedName>
</protein>
<dbReference type="PANTHER" id="PTHR30222:SF17">
    <property type="entry name" value="SPERMIDINE_PUTRESCINE-BINDING PERIPLASMIC PROTEIN"/>
    <property type="match status" value="1"/>
</dbReference>
<dbReference type="EMBL" id="FNJQ01000006">
    <property type="protein sequence ID" value="SDP09399.1"/>
    <property type="molecule type" value="Genomic_DNA"/>
</dbReference>
<gene>
    <name evidence="6" type="ORF">SAMN05216366_10642</name>
</gene>
<evidence type="ECO:0000256" key="4">
    <source>
        <dbReference type="ARBA" id="ARBA00022764"/>
    </source>
</evidence>
<dbReference type="Gene3D" id="3.40.190.10">
    <property type="entry name" value="Periplasmic binding protein-like II"/>
    <property type="match status" value="2"/>
</dbReference>
<evidence type="ECO:0000313" key="6">
    <source>
        <dbReference type="EMBL" id="SDP09399.1"/>
    </source>
</evidence>
<dbReference type="PANTHER" id="PTHR30222">
    <property type="entry name" value="SPERMIDINE/PUTRESCINE-BINDING PERIPLASMIC PROTEIN"/>
    <property type="match status" value="1"/>
</dbReference>
<dbReference type="InterPro" id="IPR001188">
    <property type="entry name" value="Sperm_putr-bd"/>
</dbReference>
<evidence type="ECO:0000256" key="2">
    <source>
        <dbReference type="ARBA" id="ARBA00022448"/>
    </source>
</evidence>
<name>A0A1H0PY89_SELRU</name>
<keyword evidence="2" id="KW-0813">Transport</keyword>
<reference evidence="6 7" key="1">
    <citation type="submission" date="2016-10" db="EMBL/GenBank/DDBJ databases">
        <authorList>
            <person name="de Groot N.N."/>
        </authorList>
    </citation>
    <scope>NUCLEOTIDE SEQUENCE [LARGE SCALE GENOMIC DNA]</scope>
    <source>
        <strain evidence="6 7">S137</strain>
    </source>
</reference>
<keyword evidence="4" id="KW-0574">Periplasm</keyword>
<dbReference type="RefSeq" id="WP_074571672.1">
    <property type="nucleotide sequence ID" value="NZ_FNJQ01000006.1"/>
</dbReference>
<dbReference type="CDD" id="cd13663">
    <property type="entry name" value="PBP2_PotD_PotF_like_2"/>
    <property type="match status" value="1"/>
</dbReference>
<dbReference type="Proteomes" id="UP000182412">
    <property type="component" value="Unassembled WGS sequence"/>
</dbReference>
<evidence type="ECO:0000256" key="3">
    <source>
        <dbReference type="ARBA" id="ARBA00022729"/>
    </source>
</evidence>
<accession>A0A1H0PY89</accession>
<dbReference type="Pfam" id="PF13416">
    <property type="entry name" value="SBP_bac_8"/>
    <property type="match status" value="1"/>
</dbReference>
<proteinExistence type="predicted"/>
<evidence type="ECO:0000256" key="1">
    <source>
        <dbReference type="ARBA" id="ARBA00004418"/>
    </source>
</evidence>
<dbReference type="GO" id="GO:0015846">
    <property type="term" value="P:polyamine transport"/>
    <property type="evidence" value="ECO:0007669"/>
    <property type="project" value="InterPro"/>
</dbReference>
<evidence type="ECO:0000313" key="7">
    <source>
        <dbReference type="Proteomes" id="UP000182412"/>
    </source>
</evidence>
<dbReference type="InterPro" id="IPR006059">
    <property type="entry name" value="SBP"/>
</dbReference>
<dbReference type="GO" id="GO:0042597">
    <property type="term" value="C:periplasmic space"/>
    <property type="evidence" value="ECO:0007669"/>
    <property type="project" value="UniProtKB-SubCell"/>
</dbReference>
<dbReference type="PIRSF" id="PIRSF019574">
    <property type="entry name" value="Periplasmic_polyamine_BP"/>
    <property type="match status" value="1"/>
</dbReference>
<evidence type="ECO:0000256" key="5">
    <source>
        <dbReference type="PIRSR" id="PIRSR019574-1"/>
    </source>
</evidence>
<keyword evidence="3" id="KW-0732">Signal</keyword>
<dbReference type="PROSITE" id="PS51257">
    <property type="entry name" value="PROKAR_LIPOPROTEIN"/>
    <property type="match status" value="1"/>
</dbReference>
<dbReference type="OrthoDB" id="9769319at2"/>
<dbReference type="PRINTS" id="PR00909">
    <property type="entry name" value="SPERMDNBNDNG"/>
</dbReference>